<gene>
    <name evidence="1" type="ORF">BO95DRAFT_442541</name>
</gene>
<evidence type="ECO:0000313" key="2">
    <source>
        <dbReference type="Proteomes" id="UP000249057"/>
    </source>
</evidence>
<evidence type="ECO:0000313" key="1">
    <source>
        <dbReference type="EMBL" id="RAH45883.1"/>
    </source>
</evidence>
<sequence>MELVVNATHCLFGLSEAYQDDFAAGNNGHSASDEPKLEYEQIIVVDSTDGLGPNSSSAAVDSRLIFDAWETFVPDGDSLSFRWSQWIEPSTNH</sequence>
<reference evidence="1" key="1">
    <citation type="submission" date="2018-02" db="EMBL/GenBank/DDBJ databases">
        <title>The genomes of Aspergillus section Nigri reveals drivers in fungal speciation.</title>
        <authorList>
            <consortium name="DOE Joint Genome Institute"/>
            <person name="Vesth T.C."/>
            <person name="Nybo J."/>
            <person name="Theobald S."/>
            <person name="Brandl J."/>
            <person name="Frisvad J.C."/>
            <person name="Nielsen K.F."/>
            <person name="Lyhne E.K."/>
            <person name="Kogle M.E."/>
            <person name="Kuo A."/>
            <person name="Riley R."/>
            <person name="Clum A."/>
            <person name="Nolan M."/>
            <person name="Lipzen A."/>
            <person name="Salamov A."/>
            <person name="Henrissat B."/>
            <person name="Wiebenga A."/>
            <person name="De vries R.P."/>
            <person name="Grigoriev I.V."/>
            <person name="Mortensen U.H."/>
            <person name="Andersen M.R."/>
            <person name="Baker S.E."/>
        </authorList>
    </citation>
    <scope>NUCLEOTIDE SEQUENCE</scope>
    <source>
        <strain evidence="1">CBS 621.78</strain>
    </source>
</reference>
<organism evidence="1 2">
    <name type="scientific">Aspergillus brunneoviolaceus CBS 621.78</name>
    <dbReference type="NCBI Taxonomy" id="1450534"/>
    <lineage>
        <taxon>Eukaryota</taxon>
        <taxon>Fungi</taxon>
        <taxon>Dikarya</taxon>
        <taxon>Ascomycota</taxon>
        <taxon>Pezizomycotina</taxon>
        <taxon>Eurotiomycetes</taxon>
        <taxon>Eurotiomycetidae</taxon>
        <taxon>Eurotiales</taxon>
        <taxon>Aspergillaceae</taxon>
        <taxon>Aspergillus</taxon>
        <taxon>Aspergillus subgen. Circumdati</taxon>
    </lineage>
</organism>
<protein>
    <submittedName>
        <fullName evidence="1">Uncharacterized protein</fullName>
    </submittedName>
</protein>
<accession>A0ACD1G9H5</accession>
<name>A0ACD1G9H5_9EURO</name>
<dbReference type="EMBL" id="KZ825341">
    <property type="protein sequence ID" value="RAH45883.1"/>
    <property type="molecule type" value="Genomic_DNA"/>
</dbReference>
<dbReference type="Proteomes" id="UP000249057">
    <property type="component" value="Unassembled WGS sequence"/>
</dbReference>
<keyword evidence="2" id="KW-1185">Reference proteome</keyword>
<proteinExistence type="predicted"/>